<evidence type="ECO:0000313" key="3">
    <source>
        <dbReference type="EMBL" id="KAK6955535.1"/>
    </source>
</evidence>
<keyword evidence="4" id="KW-1185">Reference proteome</keyword>
<feature type="region of interest" description="Disordered" evidence="1">
    <location>
        <begin position="197"/>
        <end position="295"/>
    </location>
</feature>
<evidence type="ECO:0000256" key="1">
    <source>
        <dbReference type="SAM" id="MobiDB-lite"/>
    </source>
</evidence>
<organism evidence="3 4">
    <name type="scientific">Daldinia eschscholtzii</name>
    <dbReference type="NCBI Taxonomy" id="292717"/>
    <lineage>
        <taxon>Eukaryota</taxon>
        <taxon>Fungi</taxon>
        <taxon>Dikarya</taxon>
        <taxon>Ascomycota</taxon>
        <taxon>Pezizomycotina</taxon>
        <taxon>Sordariomycetes</taxon>
        <taxon>Xylariomycetidae</taxon>
        <taxon>Xylariales</taxon>
        <taxon>Hypoxylaceae</taxon>
        <taxon>Daldinia</taxon>
    </lineage>
</organism>
<evidence type="ECO:0000256" key="2">
    <source>
        <dbReference type="SAM" id="Phobius"/>
    </source>
</evidence>
<sequence length="295" mass="31159">MYEEIGQEPGTTAAEEPGWSTLAYPGSACLSGWTTACVTAVTDGNSEYSQAWCCPPGSWTCIPSESNGGLSVRSGRYCASAVTLSTEVWMAWDPPYTDPVDHERYSTWIAPMRGLPTGFAATVYHEVFPLQLTMASSMPSGTNTNQGPDSDASSAGGSSNPVTVLFGGVIVGIAIGTALGVLGALCGAIFLYRRRRKRRAVQSSNDEDPTPSPQNDELMPDKPEPEGDPTAQVKDMIQMAELDAGASRSEVNGSGPELRRATVSPLSSFGLDPMGSDEISPSSDSRHKSIFEMSG</sequence>
<feature type="transmembrane region" description="Helical" evidence="2">
    <location>
        <begin position="164"/>
        <end position="192"/>
    </location>
</feature>
<evidence type="ECO:0000313" key="4">
    <source>
        <dbReference type="Proteomes" id="UP001369815"/>
    </source>
</evidence>
<comment type="caution">
    <text evidence="3">The sequence shown here is derived from an EMBL/GenBank/DDBJ whole genome shotgun (WGS) entry which is preliminary data.</text>
</comment>
<keyword evidence="2" id="KW-1133">Transmembrane helix</keyword>
<feature type="region of interest" description="Disordered" evidence="1">
    <location>
        <begin position="138"/>
        <end position="157"/>
    </location>
</feature>
<accession>A0AAX6MSE1</accession>
<proteinExistence type="predicted"/>
<protein>
    <submittedName>
        <fullName evidence="3">Uncharacterized protein</fullName>
    </submittedName>
</protein>
<keyword evidence="2" id="KW-0472">Membrane</keyword>
<dbReference type="Proteomes" id="UP001369815">
    <property type="component" value="Unassembled WGS sequence"/>
</dbReference>
<feature type="compositionally biased region" description="Basic and acidic residues" evidence="1">
    <location>
        <begin position="284"/>
        <end position="295"/>
    </location>
</feature>
<dbReference type="EMBL" id="JBANMG010000003">
    <property type="protein sequence ID" value="KAK6955535.1"/>
    <property type="molecule type" value="Genomic_DNA"/>
</dbReference>
<keyword evidence="2" id="KW-0812">Transmembrane</keyword>
<gene>
    <name evidence="3" type="ORF">Daesc_003175</name>
</gene>
<reference evidence="3 4" key="1">
    <citation type="journal article" date="2024" name="Front Chem Biol">
        <title>Unveiling the potential of Daldinia eschscholtzii MFLUCC 19-0629 through bioactivity and bioinformatics studies for enhanced sustainable agriculture production.</title>
        <authorList>
            <person name="Brooks S."/>
            <person name="Weaver J.A."/>
            <person name="Klomchit A."/>
            <person name="Alharthi S.A."/>
            <person name="Onlamun T."/>
            <person name="Nurani R."/>
            <person name="Vong T.K."/>
            <person name="Alberti F."/>
            <person name="Greco C."/>
        </authorList>
    </citation>
    <scope>NUCLEOTIDE SEQUENCE [LARGE SCALE GENOMIC DNA]</scope>
    <source>
        <strain evidence="3">MFLUCC 19-0629</strain>
    </source>
</reference>
<feature type="compositionally biased region" description="Polar residues" evidence="1">
    <location>
        <begin position="138"/>
        <end position="148"/>
    </location>
</feature>
<name>A0AAX6MSE1_9PEZI</name>
<dbReference type="AlphaFoldDB" id="A0AAX6MSE1"/>